<name>A0ABP8HDZ1_9SPHI</name>
<evidence type="ECO:0000313" key="1">
    <source>
        <dbReference type="EMBL" id="GAA4338050.1"/>
    </source>
</evidence>
<organism evidence="1 2">
    <name type="scientific">Mucilaginibacter gynuensis</name>
    <dbReference type="NCBI Taxonomy" id="1302236"/>
    <lineage>
        <taxon>Bacteria</taxon>
        <taxon>Pseudomonadati</taxon>
        <taxon>Bacteroidota</taxon>
        <taxon>Sphingobacteriia</taxon>
        <taxon>Sphingobacteriales</taxon>
        <taxon>Sphingobacteriaceae</taxon>
        <taxon>Mucilaginibacter</taxon>
    </lineage>
</organism>
<reference evidence="2" key="1">
    <citation type="journal article" date="2019" name="Int. J. Syst. Evol. Microbiol.">
        <title>The Global Catalogue of Microorganisms (GCM) 10K type strain sequencing project: providing services to taxonomists for standard genome sequencing and annotation.</title>
        <authorList>
            <consortium name="The Broad Institute Genomics Platform"/>
            <consortium name="The Broad Institute Genome Sequencing Center for Infectious Disease"/>
            <person name="Wu L."/>
            <person name="Ma J."/>
        </authorList>
    </citation>
    <scope>NUCLEOTIDE SEQUENCE [LARGE SCALE GENOMIC DNA]</scope>
    <source>
        <strain evidence="2">JCM 17705</strain>
    </source>
</reference>
<dbReference type="Proteomes" id="UP001500582">
    <property type="component" value="Unassembled WGS sequence"/>
</dbReference>
<proteinExistence type="predicted"/>
<gene>
    <name evidence="1" type="ORF">GCM10023149_47810</name>
</gene>
<comment type="caution">
    <text evidence="1">The sequence shown here is derived from an EMBL/GenBank/DDBJ whole genome shotgun (WGS) entry which is preliminary data.</text>
</comment>
<accession>A0ABP8HDZ1</accession>
<dbReference type="EMBL" id="BAABFT010000020">
    <property type="protein sequence ID" value="GAA4338050.1"/>
    <property type="molecule type" value="Genomic_DNA"/>
</dbReference>
<evidence type="ECO:0000313" key="2">
    <source>
        <dbReference type="Proteomes" id="UP001500582"/>
    </source>
</evidence>
<protein>
    <submittedName>
        <fullName evidence="1">Uncharacterized protein</fullName>
    </submittedName>
</protein>
<keyword evidence="2" id="KW-1185">Reference proteome</keyword>
<sequence>MNLVERFNQFKIAQKFNRVNIKGVITVDDYSFDIRIFNGDLYANSLPLEDFFNEAMLSVDEELHYEQAIYEWINKIANSRVA</sequence>
<dbReference type="RefSeq" id="WP_345213728.1">
    <property type="nucleotide sequence ID" value="NZ_BAABFT010000020.1"/>
</dbReference>